<keyword evidence="5 6" id="KW-0472">Membrane</keyword>
<dbReference type="Pfam" id="PF02361">
    <property type="entry name" value="CbiQ"/>
    <property type="match status" value="1"/>
</dbReference>
<protein>
    <submittedName>
        <fullName evidence="7">Biotin transport system permease protein</fullName>
    </submittedName>
</protein>
<sequence>MISLTSPVKTRAHRWPAGVKLGLLCAATVILFMQQNIAFQVAAFAGTAAIYCLPGTAFARAGARAVWRLWPFVVLVAVWHLIVGAGEQGAIIVLRMLTAVALANLVTMTTSLSQMIAAVMWLAAPLAKIGLNTRALALGIALVVRFTPALADKGTALTQAWAARSPRRASWRIIVPFAVLAIDDAEYVAEALRARGGTNP</sequence>
<comment type="subcellular location">
    <subcellularLocation>
        <location evidence="1">Membrane</location>
        <topology evidence="1">Multi-pass membrane protein</topology>
    </subcellularLocation>
</comment>
<evidence type="ECO:0000256" key="4">
    <source>
        <dbReference type="ARBA" id="ARBA00022989"/>
    </source>
</evidence>
<dbReference type="OrthoDB" id="5868344at2"/>
<gene>
    <name evidence="7" type="ORF">SAMN04488004_10335</name>
</gene>
<keyword evidence="4 6" id="KW-1133">Transmembrane helix</keyword>
<dbReference type="AlphaFoldDB" id="A0A1I4CZE2"/>
<feature type="transmembrane region" description="Helical" evidence="6">
    <location>
        <begin position="102"/>
        <end position="124"/>
    </location>
</feature>
<evidence type="ECO:0000313" key="7">
    <source>
        <dbReference type="EMBL" id="SFK85221.1"/>
    </source>
</evidence>
<dbReference type="GO" id="GO:0005886">
    <property type="term" value="C:plasma membrane"/>
    <property type="evidence" value="ECO:0007669"/>
    <property type="project" value="UniProtKB-ARBA"/>
</dbReference>
<keyword evidence="8" id="KW-1185">Reference proteome</keyword>
<dbReference type="CDD" id="cd16914">
    <property type="entry name" value="EcfT"/>
    <property type="match status" value="1"/>
</dbReference>
<evidence type="ECO:0000313" key="8">
    <source>
        <dbReference type="Proteomes" id="UP000199550"/>
    </source>
</evidence>
<reference evidence="7 8" key="1">
    <citation type="submission" date="2016-10" db="EMBL/GenBank/DDBJ databases">
        <authorList>
            <person name="de Groot N.N."/>
        </authorList>
    </citation>
    <scope>NUCLEOTIDE SEQUENCE [LARGE SCALE GENOMIC DNA]</scope>
    <source>
        <strain evidence="7 8">DSM 16199</strain>
    </source>
</reference>
<dbReference type="InterPro" id="IPR003339">
    <property type="entry name" value="ABC/ECF_trnsptr_transmembrane"/>
</dbReference>
<name>A0A1I4CZE2_9RHOB</name>
<keyword evidence="3 6" id="KW-0812">Transmembrane</keyword>
<dbReference type="Proteomes" id="UP000199550">
    <property type="component" value="Unassembled WGS sequence"/>
</dbReference>
<accession>A0A1I4CZE2</accession>
<comment type="similarity">
    <text evidence="2">Belongs to the CbiQ family.</text>
</comment>
<evidence type="ECO:0000256" key="3">
    <source>
        <dbReference type="ARBA" id="ARBA00022692"/>
    </source>
</evidence>
<evidence type="ECO:0000256" key="6">
    <source>
        <dbReference type="SAM" id="Phobius"/>
    </source>
</evidence>
<evidence type="ECO:0000256" key="1">
    <source>
        <dbReference type="ARBA" id="ARBA00004141"/>
    </source>
</evidence>
<proteinExistence type="inferred from homology"/>
<dbReference type="STRING" id="195913.SAMN04488004_10335"/>
<dbReference type="EMBL" id="FOTF01000003">
    <property type="protein sequence ID" value="SFK85221.1"/>
    <property type="molecule type" value="Genomic_DNA"/>
</dbReference>
<feature type="transmembrane region" description="Helical" evidence="6">
    <location>
        <begin position="37"/>
        <end position="53"/>
    </location>
</feature>
<organism evidence="7 8">
    <name type="scientific">Loktanella salsilacus</name>
    <dbReference type="NCBI Taxonomy" id="195913"/>
    <lineage>
        <taxon>Bacteria</taxon>
        <taxon>Pseudomonadati</taxon>
        <taxon>Pseudomonadota</taxon>
        <taxon>Alphaproteobacteria</taxon>
        <taxon>Rhodobacterales</taxon>
        <taxon>Roseobacteraceae</taxon>
        <taxon>Loktanella</taxon>
    </lineage>
</organism>
<feature type="transmembrane region" description="Helical" evidence="6">
    <location>
        <begin position="12"/>
        <end position="31"/>
    </location>
</feature>
<evidence type="ECO:0000256" key="5">
    <source>
        <dbReference type="ARBA" id="ARBA00023136"/>
    </source>
</evidence>
<dbReference type="RefSeq" id="WP_090185450.1">
    <property type="nucleotide sequence ID" value="NZ_CP072991.1"/>
</dbReference>
<evidence type="ECO:0000256" key="2">
    <source>
        <dbReference type="ARBA" id="ARBA00008564"/>
    </source>
</evidence>